<evidence type="ECO:0000256" key="3">
    <source>
        <dbReference type="ARBA" id="ARBA00022763"/>
    </source>
</evidence>
<dbReference type="SMART" id="SM00382">
    <property type="entry name" value="AAA"/>
    <property type="match status" value="1"/>
</dbReference>
<evidence type="ECO:0000256" key="4">
    <source>
        <dbReference type="ARBA" id="ARBA00022771"/>
    </source>
</evidence>
<proteinExistence type="inferred from homology"/>
<dbReference type="PANTHER" id="PTHR32472">
    <property type="entry name" value="DNA REPAIR PROTEIN RADA"/>
    <property type="match status" value="1"/>
</dbReference>
<keyword evidence="2 11" id="KW-0547">Nucleotide-binding</keyword>
<evidence type="ECO:0000259" key="14">
    <source>
        <dbReference type="PROSITE" id="PS50162"/>
    </source>
</evidence>
<keyword evidence="5" id="KW-0378">Hydrolase</keyword>
<dbReference type="InterPro" id="IPR027417">
    <property type="entry name" value="P-loop_NTPase"/>
</dbReference>
<gene>
    <name evidence="11 15" type="primary">radA</name>
    <name evidence="15" type="ORF">ACFFFR_08115</name>
</gene>
<dbReference type="NCBIfam" id="TIGR00416">
    <property type="entry name" value="sms"/>
    <property type="match status" value="1"/>
</dbReference>
<dbReference type="RefSeq" id="WP_377459432.1">
    <property type="nucleotide sequence ID" value="NZ_JBHLUB010000030.1"/>
</dbReference>
<keyword evidence="6 13" id="KW-0862">Zinc</keyword>
<dbReference type="InterPro" id="IPR003593">
    <property type="entry name" value="AAA+_ATPase"/>
</dbReference>
<feature type="short sequence motif" description="RadA KNRFG motif" evidence="11">
    <location>
        <begin position="256"/>
        <end position="260"/>
    </location>
</feature>
<evidence type="ECO:0000256" key="11">
    <source>
        <dbReference type="HAMAP-Rule" id="MF_01498"/>
    </source>
</evidence>
<feature type="domain" description="RecA family profile 1" evidence="14">
    <location>
        <begin position="70"/>
        <end position="219"/>
    </location>
</feature>
<keyword evidence="16" id="KW-1185">Reference proteome</keyword>
<dbReference type="InterPro" id="IPR041166">
    <property type="entry name" value="Rubredoxin_2"/>
</dbReference>
<dbReference type="Pfam" id="PF13481">
    <property type="entry name" value="AAA_25"/>
    <property type="match status" value="1"/>
</dbReference>
<dbReference type="InterPro" id="IPR014721">
    <property type="entry name" value="Ribsml_uS5_D2-typ_fold_subgr"/>
</dbReference>
<evidence type="ECO:0000256" key="1">
    <source>
        <dbReference type="ARBA" id="ARBA00022723"/>
    </source>
</evidence>
<evidence type="ECO:0000256" key="13">
    <source>
        <dbReference type="RuleBase" id="RU003555"/>
    </source>
</evidence>
<evidence type="ECO:0000256" key="9">
    <source>
        <dbReference type="ARBA" id="ARBA00023125"/>
    </source>
</evidence>
<sequence>MSKTRTRTTNQYRCTECGWTTAKWVGRCGECQAWGTVEERVGGGSAAVKTSAATAIETPAAPIASVDVTEATSFASGNSEVDRVLGGGLVPGSVTLLAGEPGIGKSTLLIDLAASVARENNMVLYISGEESAAQVKSRAARIGALADNLFLASEHDLSVVLAHLNQHKPRFLIVDSVQTISSAEVEGVAGGTSQIREVAAAIIAAAKAANIATVLVGHVTKDGSIAGPRLLEHLVDVVCQFEGERHGRLRLLRAVKNRFGPTDELGCFEMTESGITAMPDPSALFRSTGNQHVSGTCLTVALEGQRPLVAEVQALLAESATPQPRRAVSGLDNSRVSMLLAVLQRRANLPLYKDDVYVSTVGGVRLSEPATDLAVALAIASSKTGHTLPGGLIAFGEVGLAGEVRPVPGASRRIQEAARLGFTHALVPAGQEISLPAGSNIRLAYVSTLAEGLELVFASAGKKSSNQN</sequence>
<dbReference type="SUPFAM" id="SSF54211">
    <property type="entry name" value="Ribosomal protein S5 domain 2-like"/>
    <property type="match status" value="1"/>
</dbReference>
<evidence type="ECO:0000313" key="16">
    <source>
        <dbReference type="Proteomes" id="UP001589862"/>
    </source>
</evidence>
<evidence type="ECO:0000256" key="8">
    <source>
        <dbReference type="ARBA" id="ARBA00023016"/>
    </source>
</evidence>
<keyword evidence="3 11" id="KW-0227">DNA damage</keyword>
<evidence type="ECO:0000256" key="12">
    <source>
        <dbReference type="NCBIfam" id="TIGR00416"/>
    </source>
</evidence>
<comment type="domain">
    <text evidence="11">The middle region has homology to RecA with ATPase motifs including the RadA KNRFG motif, while the C-terminus is homologous to Lon protease.</text>
</comment>
<protein>
    <recommendedName>
        <fullName evidence="11 12">DNA repair protein RadA</fullName>
    </recommendedName>
</protein>
<keyword evidence="7 11" id="KW-0067">ATP-binding</keyword>
<dbReference type="PROSITE" id="PS50162">
    <property type="entry name" value="RECA_2"/>
    <property type="match status" value="1"/>
</dbReference>
<comment type="caution">
    <text evidence="15">The sequence shown here is derived from an EMBL/GenBank/DDBJ whole genome shotgun (WGS) entry which is preliminary data.</text>
</comment>
<dbReference type="InterPro" id="IPR020568">
    <property type="entry name" value="Ribosomal_Su5_D2-typ_SF"/>
</dbReference>
<dbReference type="Gene3D" id="3.40.50.300">
    <property type="entry name" value="P-loop containing nucleotide triphosphate hydrolases"/>
    <property type="match status" value="1"/>
</dbReference>
<accession>A0ABV6PB46</accession>
<dbReference type="Pfam" id="PF18073">
    <property type="entry name" value="Zn_ribbon_LapB"/>
    <property type="match status" value="1"/>
</dbReference>
<evidence type="ECO:0000256" key="10">
    <source>
        <dbReference type="ARBA" id="ARBA00023204"/>
    </source>
</evidence>
<keyword evidence="9 11" id="KW-0238">DNA-binding</keyword>
<dbReference type="Gene3D" id="3.30.230.10">
    <property type="match status" value="1"/>
</dbReference>
<comment type="function">
    <text evidence="11">Plays a role in repairing double-strand DNA breaks, probably involving stabilizing or processing branched DNA or blocked replication forks.</text>
</comment>
<comment type="function">
    <text evidence="13">DNA-dependent ATPase involved in processing of recombination intermediates, plays a role in repairing DNA breaks. Stimulates the branch migration of RecA-mediated strand transfer reactions, allowing the 3' invading strand to extend heteroduplex DNA faster. Binds ssDNA in the presence of ADP but not other nucleotides, has ATPase activity that is stimulated by ssDNA and various branched DNA structures, but inhibited by SSB. Does not have RecA's homology-searching function.</text>
</comment>
<evidence type="ECO:0000256" key="5">
    <source>
        <dbReference type="ARBA" id="ARBA00022801"/>
    </source>
</evidence>
<reference evidence="15 16" key="1">
    <citation type="submission" date="2024-09" db="EMBL/GenBank/DDBJ databases">
        <authorList>
            <person name="Sun Q."/>
            <person name="Mori K."/>
        </authorList>
    </citation>
    <scope>NUCLEOTIDE SEQUENCE [LARGE SCALE GENOMIC DNA]</scope>
    <source>
        <strain evidence="15 16">NCAIM B.02604</strain>
    </source>
</reference>
<dbReference type="EMBL" id="JBHLUB010000030">
    <property type="protein sequence ID" value="MFC0582342.1"/>
    <property type="molecule type" value="Genomic_DNA"/>
</dbReference>
<keyword evidence="8 11" id="KW-0346">Stress response</keyword>
<organism evidence="15 16">
    <name type="scientific">Micrococcoides hystricis</name>
    <dbReference type="NCBI Taxonomy" id="1572761"/>
    <lineage>
        <taxon>Bacteria</taxon>
        <taxon>Bacillati</taxon>
        <taxon>Actinomycetota</taxon>
        <taxon>Actinomycetes</taxon>
        <taxon>Micrococcales</taxon>
        <taxon>Micrococcaceae</taxon>
        <taxon>Micrococcoides</taxon>
    </lineage>
</organism>
<dbReference type="PRINTS" id="PR01874">
    <property type="entry name" value="DNAREPAIRADA"/>
</dbReference>
<feature type="region of interest" description="Lon-protease-like" evidence="11">
    <location>
        <begin position="355"/>
        <end position="468"/>
    </location>
</feature>
<dbReference type="Proteomes" id="UP001589862">
    <property type="component" value="Unassembled WGS sequence"/>
</dbReference>
<dbReference type="HAMAP" id="MF_01498">
    <property type="entry name" value="RadA_bact"/>
    <property type="match status" value="1"/>
</dbReference>
<keyword evidence="4 13" id="KW-0863">Zinc-finger</keyword>
<keyword evidence="1 11" id="KW-0479">Metal-binding</keyword>
<evidence type="ECO:0000256" key="6">
    <source>
        <dbReference type="ARBA" id="ARBA00022833"/>
    </source>
</evidence>
<evidence type="ECO:0000256" key="2">
    <source>
        <dbReference type="ARBA" id="ARBA00022741"/>
    </source>
</evidence>
<comment type="similarity">
    <text evidence="11 13">Belongs to the RecA family. RadA subfamily.</text>
</comment>
<evidence type="ECO:0000256" key="7">
    <source>
        <dbReference type="ARBA" id="ARBA00022840"/>
    </source>
</evidence>
<feature type="binding site" evidence="11">
    <location>
        <begin position="99"/>
        <end position="106"/>
    </location>
    <ligand>
        <name>ATP</name>
        <dbReference type="ChEBI" id="CHEBI:30616"/>
    </ligand>
</feature>
<dbReference type="InterPro" id="IPR020588">
    <property type="entry name" value="RecA_ATP-bd"/>
</dbReference>
<dbReference type="PANTHER" id="PTHR32472:SF10">
    <property type="entry name" value="DNA REPAIR PROTEIN RADA-LIKE PROTEIN"/>
    <property type="match status" value="1"/>
</dbReference>
<evidence type="ECO:0000313" key="15">
    <source>
        <dbReference type="EMBL" id="MFC0582342.1"/>
    </source>
</evidence>
<dbReference type="InterPro" id="IPR004504">
    <property type="entry name" value="DNA_repair_RadA"/>
</dbReference>
<name>A0ABV6PB46_9MICC</name>
<keyword evidence="10 11" id="KW-0234">DNA repair</keyword>
<dbReference type="Pfam" id="PF13541">
    <property type="entry name" value="ChlI"/>
    <property type="match status" value="1"/>
</dbReference>
<dbReference type="SUPFAM" id="SSF52540">
    <property type="entry name" value="P-loop containing nucleoside triphosphate hydrolases"/>
    <property type="match status" value="1"/>
</dbReference>
<dbReference type="CDD" id="cd01121">
    <property type="entry name" value="RadA_SMS_N"/>
    <property type="match status" value="1"/>
</dbReference>